<dbReference type="InterPro" id="IPR001320">
    <property type="entry name" value="Iontro_rcpt_C"/>
</dbReference>
<dbReference type="PANTHER" id="PTHR35936:SF17">
    <property type="entry name" value="ARGININE-BINDING EXTRACELLULAR PROTEIN ARTP"/>
    <property type="match status" value="1"/>
</dbReference>
<organism evidence="10 11">
    <name type="scientific">Azospirillum picis</name>
    <dbReference type="NCBI Taxonomy" id="488438"/>
    <lineage>
        <taxon>Bacteria</taxon>
        <taxon>Pseudomonadati</taxon>
        <taxon>Pseudomonadota</taxon>
        <taxon>Alphaproteobacteria</taxon>
        <taxon>Rhodospirillales</taxon>
        <taxon>Azospirillaceae</taxon>
        <taxon>Azospirillum</taxon>
    </lineage>
</organism>
<comment type="similarity">
    <text evidence="2 6">Belongs to the bacterial solute-binding protein 3 family.</text>
</comment>
<comment type="subcellular location">
    <subcellularLocation>
        <location evidence="1">Periplasm</location>
    </subcellularLocation>
</comment>
<reference evidence="10 11" key="1">
    <citation type="submission" date="2023-07" db="EMBL/GenBank/DDBJ databases">
        <title>Genomic Encyclopedia of Type Strains, Phase IV (KMG-IV): sequencing the most valuable type-strain genomes for metagenomic binning, comparative biology and taxonomic classification.</title>
        <authorList>
            <person name="Goeker M."/>
        </authorList>
    </citation>
    <scope>NUCLEOTIDE SEQUENCE [LARGE SCALE GENOMIC DNA]</scope>
    <source>
        <strain evidence="10 11">DSM 19922</strain>
    </source>
</reference>
<evidence type="ECO:0000256" key="5">
    <source>
        <dbReference type="ARBA" id="ARBA00022764"/>
    </source>
</evidence>
<keyword evidence="4 7" id="KW-0732">Signal</keyword>
<evidence type="ECO:0000256" key="2">
    <source>
        <dbReference type="ARBA" id="ARBA00010333"/>
    </source>
</evidence>
<dbReference type="Proteomes" id="UP001244552">
    <property type="component" value="Unassembled WGS sequence"/>
</dbReference>
<accession>A0ABU0MKV4</accession>
<proteinExistence type="inferred from homology"/>
<dbReference type="NCBIfam" id="TIGR01096">
    <property type="entry name" value="3A0103s03R"/>
    <property type="match status" value="1"/>
</dbReference>
<dbReference type="SMART" id="SM00079">
    <property type="entry name" value="PBPe"/>
    <property type="match status" value="1"/>
</dbReference>
<evidence type="ECO:0000256" key="6">
    <source>
        <dbReference type="RuleBase" id="RU003744"/>
    </source>
</evidence>
<dbReference type="SMART" id="SM00062">
    <property type="entry name" value="PBPb"/>
    <property type="match status" value="1"/>
</dbReference>
<sequence length="283" mass="29920">MKKIVSALALGAMMAAAAVATAGTAGAKEWKTVRIASEGAYPPWNSTDTSGKLTGFEVDFANDLCKRMKVTCEFVAQDWDGIIPALQQGKYDAIMSAMTITDERKKVIAFSVPYGTEPSVFAVLNSSPLGKALNLGADRVDLNDQAAAKPTLDKLADALKGKTVGVQVSTIQADFMDKHLPKVEMRTYDKIDNAGIDLTSGRVDAVLGDRSVVEAIVKNDAGKMSVVGPNFIGGVIGEGMGVGLRQDNADLKAMFDKAIGEALADGTVKKLSTQHFGYDISPK</sequence>
<feature type="domain" description="Ionotropic glutamate receptor C-terminal" evidence="9">
    <location>
        <begin position="32"/>
        <end position="278"/>
    </location>
</feature>
<evidence type="ECO:0000259" key="9">
    <source>
        <dbReference type="SMART" id="SM00079"/>
    </source>
</evidence>
<evidence type="ECO:0000256" key="1">
    <source>
        <dbReference type="ARBA" id="ARBA00004418"/>
    </source>
</evidence>
<feature type="signal peptide" evidence="7">
    <location>
        <begin position="1"/>
        <end position="22"/>
    </location>
</feature>
<evidence type="ECO:0000256" key="7">
    <source>
        <dbReference type="SAM" id="SignalP"/>
    </source>
</evidence>
<evidence type="ECO:0000313" key="10">
    <source>
        <dbReference type="EMBL" id="MDQ0534087.1"/>
    </source>
</evidence>
<dbReference type="PANTHER" id="PTHR35936">
    <property type="entry name" value="MEMBRANE-BOUND LYTIC MUREIN TRANSGLYCOSYLASE F"/>
    <property type="match status" value="1"/>
</dbReference>
<dbReference type="EMBL" id="JAUSVU010000010">
    <property type="protein sequence ID" value="MDQ0534087.1"/>
    <property type="molecule type" value="Genomic_DNA"/>
</dbReference>
<evidence type="ECO:0000256" key="4">
    <source>
        <dbReference type="ARBA" id="ARBA00022729"/>
    </source>
</evidence>
<evidence type="ECO:0000256" key="3">
    <source>
        <dbReference type="ARBA" id="ARBA00022448"/>
    </source>
</evidence>
<protein>
    <submittedName>
        <fullName evidence="10">Octopine/nopaline transport system substrate-binding protein</fullName>
    </submittedName>
</protein>
<dbReference type="PROSITE" id="PS01039">
    <property type="entry name" value="SBP_BACTERIAL_3"/>
    <property type="match status" value="1"/>
</dbReference>
<feature type="domain" description="Solute-binding protein family 3/N-terminal" evidence="8">
    <location>
        <begin position="32"/>
        <end position="279"/>
    </location>
</feature>
<name>A0ABU0MKV4_9PROT</name>
<keyword evidence="5" id="KW-0574">Periplasm</keyword>
<keyword evidence="11" id="KW-1185">Reference proteome</keyword>
<dbReference type="Gene3D" id="3.40.190.10">
    <property type="entry name" value="Periplasmic binding protein-like II"/>
    <property type="match status" value="2"/>
</dbReference>
<gene>
    <name evidence="10" type="ORF">QO018_002958</name>
</gene>
<dbReference type="InterPro" id="IPR018313">
    <property type="entry name" value="SBP_3_CS"/>
</dbReference>
<feature type="chain" id="PRO_5047021644" evidence="7">
    <location>
        <begin position="23"/>
        <end position="283"/>
    </location>
</feature>
<dbReference type="Pfam" id="PF00497">
    <property type="entry name" value="SBP_bac_3"/>
    <property type="match status" value="1"/>
</dbReference>
<evidence type="ECO:0000259" key="8">
    <source>
        <dbReference type="SMART" id="SM00062"/>
    </source>
</evidence>
<dbReference type="InterPro" id="IPR005768">
    <property type="entry name" value="Lys_Arg_Orn-bd"/>
</dbReference>
<comment type="caution">
    <text evidence="10">The sequence shown here is derived from an EMBL/GenBank/DDBJ whole genome shotgun (WGS) entry which is preliminary data.</text>
</comment>
<keyword evidence="3" id="KW-0813">Transport</keyword>
<dbReference type="InterPro" id="IPR001638">
    <property type="entry name" value="Solute-binding_3/MltF_N"/>
</dbReference>
<evidence type="ECO:0000313" key="11">
    <source>
        <dbReference type="Proteomes" id="UP001244552"/>
    </source>
</evidence>
<dbReference type="SUPFAM" id="SSF53850">
    <property type="entry name" value="Periplasmic binding protein-like II"/>
    <property type="match status" value="1"/>
</dbReference>